<dbReference type="AlphaFoldDB" id="A0A4U8T2K5"/>
<feature type="compositionally biased region" description="Polar residues" evidence="1">
    <location>
        <begin position="217"/>
        <end position="237"/>
    </location>
</feature>
<comment type="caution">
    <text evidence="3">The sequence shown here is derived from an EMBL/GenBank/DDBJ whole genome shotgun (WGS) entry which is preliminary data.</text>
</comment>
<dbReference type="RefSeq" id="WP_034585680.1">
    <property type="nucleotide sequence ID" value="NZ_JRPE02000002.1"/>
</dbReference>
<feature type="region of interest" description="Disordered" evidence="1">
    <location>
        <begin position="216"/>
        <end position="237"/>
    </location>
</feature>
<proteinExistence type="predicted"/>
<evidence type="ECO:0000313" key="3">
    <source>
        <dbReference type="EMBL" id="TLD93564.1"/>
    </source>
</evidence>
<organism evidence="3 4">
    <name type="scientific">Helicobacter magdeburgensis</name>
    <dbReference type="NCBI Taxonomy" id="471858"/>
    <lineage>
        <taxon>Bacteria</taxon>
        <taxon>Pseudomonadati</taxon>
        <taxon>Campylobacterota</taxon>
        <taxon>Epsilonproteobacteria</taxon>
        <taxon>Campylobacterales</taxon>
        <taxon>Helicobacteraceae</taxon>
        <taxon>Helicobacter</taxon>
    </lineage>
</organism>
<keyword evidence="2" id="KW-0812">Transmembrane</keyword>
<keyword evidence="2" id="KW-0472">Membrane</keyword>
<dbReference type="Proteomes" id="UP000029921">
    <property type="component" value="Unassembled WGS sequence"/>
</dbReference>
<evidence type="ECO:0000256" key="1">
    <source>
        <dbReference type="SAM" id="MobiDB-lite"/>
    </source>
</evidence>
<evidence type="ECO:0000256" key="2">
    <source>
        <dbReference type="SAM" id="Phobius"/>
    </source>
</evidence>
<accession>A0A4U8T2K5</accession>
<evidence type="ECO:0000313" key="4">
    <source>
        <dbReference type="Proteomes" id="UP000029921"/>
    </source>
</evidence>
<evidence type="ECO:0008006" key="5">
    <source>
        <dbReference type="Google" id="ProtNLM"/>
    </source>
</evidence>
<keyword evidence="4" id="KW-1185">Reference proteome</keyword>
<gene>
    <name evidence="3" type="ORF">LS74_002290</name>
</gene>
<protein>
    <recommendedName>
        <fullName evidence="5">50S ribosomal protein L22</fullName>
    </recommendedName>
</protein>
<name>A0A4U8T2K5_9HELI</name>
<reference evidence="3 4" key="1">
    <citation type="journal article" date="2014" name="Genome Announc.">
        <title>Draft genome sequences of eight enterohepatic helicobacter species isolated from both laboratory and wild rodents.</title>
        <authorList>
            <person name="Sheh A."/>
            <person name="Shen Z."/>
            <person name="Fox J.G."/>
        </authorList>
    </citation>
    <scope>NUCLEOTIDE SEQUENCE [LARGE SCALE GENOMIC DNA]</scope>
    <source>
        <strain evidence="3 4">MIT 96-1001</strain>
    </source>
</reference>
<keyword evidence="2" id="KW-1133">Transmembrane helix</keyword>
<feature type="transmembrane region" description="Helical" evidence="2">
    <location>
        <begin position="37"/>
        <end position="58"/>
    </location>
</feature>
<sequence>MSLQSNLKGVKEEFKSDEKLLENAFRLEILWRRYRKYVYVAVVCGAVGLGWFGISSYLSAQKAQEASAAYAVLMQDSENKEALESLQKASPNLYDVYMYFNANGDKANYEKLANSQNKLIKNLAKYEVATLNLSEKIQDKDAIKNADFTGEFKSLENVEYKLLRDLAILQEAYVLFQQDKIAEAHQKLMLIAENSPFAAEAMILKHYGLEDSAKNALDSQSQVANTESQATDSQPKP</sequence>
<dbReference type="EMBL" id="JRPE02000002">
    <property type="protein sequence ID" value="TLD93564.1"/>
    <property type="molecule type" value="Genomic_DNA"/>
</dbReference>